<feature type="domain" description="Choice-of-anchor A" evidence="6">
    <location>
        <begin position="90"/>
        <end position="324"/>
    </location>
</feature>
<dbReference type="InterPro" id="IPR013783">
    <property type="entry name" value="Ig-like_fold"/>
</dbReference>
<keyword evidence="8" id="KW-1185">Reference proteome</keyword>
<dbReference type="PANTHER" id="PTHR36108">
    <property type="entry name" value="COLOSSIN-B-RELATED"/>
    <property type="match status" value="1"/>
</dbReference>
<feature type="domain" description="SpaA-like prealbumin fold" evidence="5">
    <location>
        <begin position="1047"/>
        <end position="1128"/>
    </location>
</feature>
<feature type="domain" description="SpaA-like prealbumin fold" evidence="5">
    <location>
        <begin position="936"/>
        <end position="1017"/>
    </location>
</feature>
<name>A0A918PWQ1_9ACTN</name>
<evidence type="ECO:0008006" key="9">
    <source>
        <dbReference type="Google" id="ProtNLM"/>
    </source>
</evidence>
<evidence type="ECO:0000313" key="8">
    <source>
        <dbReference type="Proteomes" id="UP000630936"/>
    </source>
</evidence>
<proteinExistence type="inferred from homology"/>
<dbReference type="InterPro" id="IPR026588">
    <property type="entry name" value="Choice_anch_A"/>
</dbReference>
<protein>
    <recommendedName>
        <fullName evidence="9">Choice-of-anchor A family protein</fullName>
    </recommendedName>
</protein>
<evidence type="ECO:0000256" key="4">
    <source>
        <dbReference type="SAM" id="MobiDB-lite"/>
    </source>
</evidence>
<evidence type="ECO:0000256" key="3">
    <source>
        <dbReference type="ARBA" id="ARBA00022729"/>
    </source>
</evidence>
<evidence type="ECO:0000313" key="7">
    <source>
        <dbReference type="EMBL" id="GGZ25484.1"/>
    </source>
</evidence>
<evidence type="ECO:0000259" key="6">
    <source>
        <dbReference type="Pfam" id="PF20597"/>
    </source>
</evidence>
<evidence type="ECO:0000256" key="1">
    <source>
        <dbReference type="ARBA" id="ARBA00007257"/>
    </source>
</evidence>
<evidence type="ECO:0000259" key="5">
    <source>
        <dbReference type="Pfam" id="PF17802"/>
    </source>
</evidence>
<dbReference type="RefSeq" id="WP_190122467.1">
    <property type="nucleotide sequence ID" value="NZ_BMWG01000003.1"/>
</dbReference>
<accession>A0A918PWQ1</accession>
<feature type="domain" description="SpaA-like prealbumin fold" evidence="5">
    <location>
        <begin position="825"/>
        <end position="905"/>
    </location>
</feature>
<feature type="domain" description="SpaA-like prealbumin fold" evidence="5">
    <location>
        <begin position="1713"/>
        <end position="1798"/>
    </location>
</feature>
<feature type="domain" description="SpaA-like prealbumin fold" evidence="5">
    <location>
        <begin position="714"/>
        <end position="795"/>
    </location>
</feature>
<feature type="domain" description="SpaA-like prealbumin fold" evidence="5">
    <location>
        <begin position="1158"/>
        <end position="1239"/>
    </location>
</feature>
<reference evidence="7" key="1">
    <citation type="journal article" date="2014" name="Int. J. Syst. Evol. Microbiol.">
        <title>Complete genome sequence of Corynebacterium casei LMG S-19264T (=DSM 44701T), isolated from a smear-ripened cheese.</title>
        <authorList>
            <consortium name="US DOE Joint Genome Institute (JGI-PGF)"/>
            <person name="Walter F."/>
            <person name="Albersmeier A."/>
            <person name="Kalinowski J."/>
            <person name="Ruckert C."/>
        </authorList>
    </citation>
    <scope>NUCLEOTIDE SEQUENCE</scope>
    <source>
        <strain evidence="7">JCM 4988</strain>
    </source>
</reference>
<dbReference type="Gene3D" id="2.60.40.10">
    <property type="entry name" value="Immunoglobulins"/>
    <property type="match status" value="13"/>
</dbReference>
<feature type="region of interest" description="Disordered" evidence="4">
    <location>
        <begin position="1818"/>
        <end position="1839"/>
    </location>
</feature>
<feature type="domain" description="SpaA-like prealbumin fold" evidence="5">
    <location>
        <begin position="603"/>
        <end position="683"/>
    </location>
</feature>
<sequence length="1839" mass="187762">MRAILARLRQRSWTAGMACAVLTVTAPALALGPGMLPSGAALAPAGKTTVVKAAAAAPLPGGLGPCIPGDCPDPFPPISNGPIMGRDANINVFVGNDFLVRERAAEAEGKVVVLNNFDQNKSVGGSVIYNLGIVGVGSRVPPPDGSDFLTTGGNVTIAPGQRLLAEGGVVRHAGAYTGTAVADAVVQDPNAAAPYLALRDQLTDSSQCYARDENGPRPATGTAVNTGGETVFTGDGTSALQVFNADFNLTTASGGQQGIRFENIPATATVLVNVVGANRSINTYSGGITDDDPLNALRDRLLWNFPDATAVGLRGTGQFQGSVLVGNQGSMTTVTLPGVNGRFFSTGSLTHTSVVGGGGGQEFHAYPFNGDLPDCTVAPVTAPVQVVKRDADTLAPLAGAVFELWEETNGVAGLQTTGATPDTKVGADCTTGANGVCTRTVILGTYYWRETTAPPGYDLPLNPVFGPLVLGPGNVPDGVTVNADNSRTPVTGEISVEKSDSVTGAPLAGAVFELWQDTNGVAGLQTSGANPDTQINGPCTTNVGGECAALVQTGTYYWREIQAPPGYDLPGDPVFGPLILTEENAAGGVNVDVENTPTPAVTGDVTVVKTDAITGVPLAGAGFQLWEETNGIAGLQTSGADPDTQIGGVCTTGADGICSSTVEVGTYYWQETSAPPNYDLPVNPVFGPLVLTEENAADGVSVTAQNAQTPVVEGDVTVVKTDSATGDPLAGAVFQLWEETNGIPGLQTTGADPDTQNNGPCTTGANGECTRTVVVGSYYWLEITAPPGYDLPANPVFGPLVLTDANAGTGVTVTAQNTETPAVTGDVIVEKSDAGTGALLAGAVFQLWEETNGVPGLQTSGGNPDTAINGPCTTGVNGLCTRTVEVGTYYWQETAAPPGYVLPANTVFGPLILTAENASTGVTAHAENEQTPPIMGNVTVVKTDAATGALLAGAVFELWEDTNGVTGLQVSGANPDTQINGPCTTGANGECTRNVQVGTYYWRETTAPPGYDLPADPVFGPLVLTAANAADGVSETAQNDQTPVITGDVTVVKTDSETDEALAGAVFELWQETNGIAGLQTTGANPDTQLNGPCTTGADGECTRTVGIGSYYWRETAAPAGYDLPANPVFGPLNLTAENAGTGVIVNASNTPTPAVTGEVTVVKEDAASGNPLAGAVFQLWEETNGIAGLQNTGANPDTQNNGPCTTGANGECTRTVGIGTYYWLETAAPPGYDLPANPVFGPLVLTAENAADGVSVTADNTQTPVVTGEVTVVKEDATTGAPLAGAVFQLWEETNNIPGLQTTGANPDLTVGGPCTTGANGECTRTVETGTYYWQETAAPPGYVLPANPVFGPLVLTVANAPQGVTVTAENSQTPVVTGEVTVVKEDAASGDPLAGAVFELWEETNGIPGLQTTGADPDTQNNGPCTTGANGECSRTVEVGTYYWREITAPPGYDLPANPVFGPLVLTVANAADGVSVTADNTQTPVVTGEVTVVKEDAASGDPLAGAVFQLWEETNNIPGLQTTGANPDLTVGGPCTTGANGECTRTVEVGTYYWQETAAPPGYDLPANPVFGPLFLTEANAPQGVSVTAENTQTPVVTGDVTVVKEDADTGDTLAGAVFQLWEETNNIPGLQTIGINPDTTVGAPCTTGANGVCSRTVEVGTYYWQETAAPPGYDLPANPVFGPLVLTAENASQGVTVTAEDTKTPVVKGKITLHKTDAKNGRELAGAVFQLWEETNGVTGLQTSASGTTPSDTPVGNGCSTDAQGVCLFEDLDTGTYYLLETDVPEGYVLPANPVFGPYVITPENASEGVTVDIANKRSEPGKGDKGGPSKPHKG</sequence>
<feature type="domain" description="SpaA-like prealbumin fold" evidence="5">
    <location>
        <begin position="1602"/>
        <end position="1683"/>
    </location>
</feature>
<feature type="compositionally biased region" description="Basic and acidic residues" evidence="4">
    <location>
        <begin position="1819"/>
        <end position="1832"/>
    </location>
</feature>
<dbReference type="Pfam" id="PF20597">
    <property type="entry name" value="pAdhesive_15"/>
    <property type="match status" value="1"/>
</dbReference>
<dbReference type="Pfam" id="PF17802">
    <property type="entry name" value="SpaA"/>
    <property type="match status" value="13"/>
</dbReference>
<evidence type="ECO:0000256" key="2">
    <source>
        <dbReference type="ARBA" id="ARBA00022525"/>
    </source>
</evidence>
<feature type="domain" description="SpaA-like prealbumin fold" evidence="5">
    <location>
        <begin position="384"/>
        <end position="460"/>
    </location>
</feature>
<dbReference type="EMBL" id="BMWG01000003">
    <property type="protein sequence ID" value="GGZ25484.1"/>
    <property type="molecule type" value="Genomic_DNA"/>
</dbReference>
<keyword evidence="2" id="KW-0964">Secreted</keyword>
<comment type="caution">
    <text evidence="7">The sequence shown here is derived from an EMBL/GenBank/DDBJ whole genome shotgun (WGS) entry which is preliminary data.</text>
</comment>
<feature type="domain" description="SpaA-like prealbumin fold" evidence="5">
    <location>
        <begin position="1380"/>
        <end position="1461"/>
    </location>
</feature>
<dbReference type="Proteomes" id="UP000630936">
    <property type="component" value="Unassembled WGS sequence"/>
</dbReference>
<reference evidence="7" key="2">
    <citation type="submission" date="2020-09" db="EMBL/GenBank/DDBJ databases">
        <authorList>
            <person name="Sun Q."/>
            <person name="Ohkuma M."/>
        </authorList>
    </citation>
    <scope>NUCLEOTIDE SEQUENCE</scope>
    <source>
        <strain evidence="7">JCM 4988</strain>
    </source>
</reference>
<feature type="domain" description="SpaA-like prealbumin fold" evidence="5">
    <location>
        <begin position="1269"/>
        <end position="1350"/>
    </location>
</feature>
<dbReference type="PANTHER" id="PTHR36108:SF13">
    <property type="entry name" value="COLOSSIN-B-RELATED"/>
    <property type="match status" value="1"/>
</dbReference>
<comment type="similarity">
    <text evidence="1">Belongs to the serine-aspartate repeat-containing protein (SDr) family.</text>
</comment>
<gene>
    <name evidence="7" type="ORF">GCM10010387_18780</name>
</gene>
<dbReference type="NCBIfam" id="TIGR04215">
    <property type="entry name" value="choice_anch_A"/>
    <property type="match status" value="1"/>
</dbReference>
<dbReference type="InterPro" id="IPR041033">
    <property type="entry name" value="SpaA_PFL_dom_1"/>
</dbReference>
<organism evidence="7 8">
    <name type="scientific">Streptomyces inusitatus</name>
    <dbReference type="NCBI Taxonomy" id="68221"/>
    <lineage>
        <taxon>Bacteria</taxon>
        <taxon>Bacillati</taxon>
        <taxon>Actinomycetota</taxon>
        <taxon>Actinomycetes</taxon>
        <taxon>Kitasatosporales</taxon>
        <taxon>Streptomycetaceae</taxon>
        <taxon>Streptomyces</taxon>
    </lineage>
</organism>
<dbReference type="GO" id="GO:0005975">
    <property type="term" value="P:carbohydrate metabolic process"/>
    <property type="evidence" value="ECO:0007669"/>
    <property type="project" value="UniProtKB-ARBA"/>
</dbReference>
<keyword evidence="3" id="KW-0732">Signal</keyword>
<feature type="domain" description="SpaA-like prealbumin fold" evidence="5">
    <location>
        <begin position="492"/>
        <end position="573"/>
    </location>
</feature>
<feature type="domain" description="SpaA-like prealbumin fold" evidence="5">
    <location>
        <begin position="1491"/>
        <end position="1572"/>
    </location>
</feature>